<gene>
    <name evidence="1" type="ORF">I2H31_17765</name>
</gene>
<protein>
    <submittedName>
        <fullName evidence="1">Uncharacterized protein</fullName>
    </submittedName>
</protein>
<accession>A0ABS0I7K1</accession>
<reference evidence="1 2" key="1">
    <citation type="submission" date="2020-11" db="EMBL/GenBank/DDBJ databases">
        <authorList>
            <person name="Kim M.K."/>
        </authorList>
    </citation>
    <scope>NUCLEOTIDE SEQUENCE [LARGE SCALE GENOMIC DNA]</scope>
    <source>
        <strain evidence="1 2">BT662</strain>
    </source>
</reference>
<name>A0ABS0I7K1_9BACT</name>
<dbReference type="RefSeq" id="WP_196294403.1">
    <property type="nucleotide sequence ID" value="NZ_JADQDM010000010.1"/>
</dbReference>
<proteinExistence type="predicted"/>
<keyword evidence="2" id="KW-1185">Reference proteome</keyword>
<organism evidence="1 2">
    <name type="scientific">Hymenobacter ruricola</name>
    <dbReference type="NCBI Taxonomy" id="2791023"/>
    <lineage>
        <taxon>Bacteria</taxon>
        <taxon>Pseudomonadati</taxon>
        <taxon>Bacteroidota</taxon>
        <taxon>Cytophagia</taxon>
        <taxon>Cytophagales</taxon>
        <taxon>Hymenobacteraceae</taxon>
        <taxon>Hymenobacter</taxon>
    </lineage>
</organism>
<sequence length="179" mass="21306">MKPYRVEYVQLAGWEADEVGLWVTENDEWLLLRYIPNDYRIDGYVLVVKEHIVSRKPHRDRKQVEQVLKLKGIRPEVPPEFTFLGLVEMIRWVEQHYGLVEFTDEEECSFFGWVNEADAVHLWMNTLSPNCTVRVRDNGNPPFVLSEIQLVRFDSDYFNSLKLLWQHKSRQKLLKPSDN</sequence>
<dbReference type="Proteomes" id="UP000618931">
    <property type="component" value="Unassembled WGS sequence"/>
</dbReference>
<evidence type="ECO:0000313" key="2">
    <source>
        <dbReference type="Proteomes" id="UP000618931"/>
    </source>
</evidence>
<evidence type="ECO:0000313" key="1">
    <source>
        <dbReference type="EMBL" id="MBF9222957.1"/>
    </source>
</evidence>
<comment type="caution">
    <text evidence="1">The sequence shown here is derived from an EMBL/GenBank/DDBJ whole genome shotgun (WGS) entry which is preliminary data.</text>
</comment>
<dbReference type="EMBL" id="JADQDM010000010">
    <property type="protein sequence ID" value="MBF9222957.1"/>
    <property type="molecule type" value="Genomic_DNA"/>
</dbReference>